<dbReference type="PROSITE" id="PS51285">
    <property type="entry name" value="AGC_KINASE_CTER"/>
    <property type="match status" value="1"/>
</dbReference>
<evidence type="ECO:0000256" key="8">
    <source>
        <dbReference type="RuleBase" id="RU000304"/>
    </source>
</evidence>
<evidence type="ECO:0000313" key="18">
    <source>
        <dbReference type="Proteomes" id="UP000325113"/>
    </source>
</evidence>
<evidence type="ECO:0000256" key="7">
    <source>
        <dbReference type="PROSITE-ProRule" id="PRU10141"/>
    </source>
</evidence>
<feature type="domain" description="AGC-kinase C-terminal" evidence="11">
    <location>
        <begin position="268"/>
        <end position="343"/>
    </location>
</feature>
<dbReference type="EMBL" id="VLTM01000019">
    <property type="protein sequence ID" value="KAA0163990.1"/>
    <property type="molecule type" value="Genomic_DNA"/>
</dbReference>
<keyword evidence="17" id="KW-1185">Reference proteome</keyword>
<evidence type="ECO:0000313" key="17">
    <source>
        <dbReference type="Proteomes" id="UP000323011"/>
    </source>
</evidence>
<dbReference type="InterPro" id="IPR017892">
    <property type="entry name" value="Pkinase_C"/>
</dbReference>
<dbReference type="PANTHER" id="PTHR24351">
    <property type="entry name" value="RIBOSOMAL PROTEIN S6 KINASE"/>
    <property type="match status" value="1"/>
</dbReference>
<dbReference type="CDD" id="cd05123">
    <property type="entry name" value="STKc_AGC"/>
    <property type="match status" value="1"/>
</dbReference>
<dbReference type="FunFam" id="1.10.510.10:FF:000008">
    <property type="entry name" value="Non-specific serine/threonine protein kinase"/>
    <property type="match status" value="1"/>
</dbReference>
<dbReference type="EMBL" id="VLTO01000005">
    <property type="protein sequence ID" value="KAA0177029.1"/>
    <property type="molecule type" value="Genomic_DNA"/>
</dbReference>
<evidence type="ECO:0000256" key="6">
    <source>
        <dbReference type="ARBA" id="ARBA00022840"/>
    </source>
</evidence>
<proteinExistence type="inferred from homology"/>
<dbReference type="AlphaFoldDB" id="A0A5A8CAX7"/>
<keyword evidence="3" id="KW-0808">Transferase</keyword>
<dbReference type="Pfam" id="PF00069">
    <property type="entry name" value="Pkinase"/>
    <property type="match status" value="1"/>
</dbReference>
<dbReference type="InterPro" id="IPR000961">
    <property type="entry name" value="AGC-kinase_C"/>
</dbReference>
<dbReference type="Pfam" id="PF00433">
    <property type="entry name" value="Pkinase_C"/>
    <property type="match status" value="1"/>
</dbReference>
<keyword evidence="5" id="KW-0418">Kinase</keyword>
<dbReference type="Gene3D" id="1.10.510.10">
    <property type="entry name" value="Transferase(Phosphotransferase) domain 1"/>
    <property type="match status" value="1"/>
</dbReference>
<dbReference type="PROSITE" id="PS50011">
    <property type="entry name" value="PROTEIN_KINASE_DOM"/>
    <property type="match status" value="1"/>
</dbReference>
<feature type="binding site" evidence="7">
    <location>
        <position position="38"/>
    </location>
    <ligand>
        <name>ATP</name>
        <dbReference type="ChEBI" id="CHEBI:30616"/>
    </ligand>
</feature>
<evidence type="ECO:0000313" key="12">
    <source>
        <dbReference type="EMBL" id="KAA0149634.1"/>
    </source>
</evidence>
<dbReference type="SUPFAM" id="SSF56112">
    <property type="entry name" value="Protein kinase-like (PK-like)"/>
    <property type="match status" value="1"/>
</dbReference>
<dbReference type="Proteomes" id="UP000323011">
    <property type="component" value="Unassembled WGS sequence"/>
</dbReference>
<dbReference type="PROSITE" id="PS00107">
    <property type="entry name" value="PROTEIN_KINASE_ATP"/>
    <property type="match status" value="1"/>
</dbReference>
<dbReference type="EMBL" id="VLTL01000002">
    <property type="protein sequence ID" value="KAA0172228.1"/>
    <property type="molecule type" value="Genomic_DNA"/>
</dbReference>
<dbReference type="OMA" id="HKMTKQY"/>
<evidence type="ECO:0000256" key="4">
    <source>
        <dbReference type="ARBA" id="ARBA00022741"/>
    </source>
</evidence>
<dbReference type="GO" id="GO:0004674">
    <property type="term" value="F:protein serine/threonine kinase activity"/>
    <property type="evidence" value="ECO:0007669"/>
    <property type="project" value="UniProtKB-KW"/>
</dbReference>
<evidence type="ECO:0000259" key="11">
    <source>
        <dbReference type="PROSITE" id="PS51285"/>
    </source>
</evidence>
<dbReference type="EMBL" id="VLTN01000041">
    <property type="protein sequence ID" value="KAA0149634.1"/>
    <property type="molecule type" value="Genomic_DNA"/>
</dbReference>
<feature type="domain" description="Protein kinase" evidence="10">
    <location>
        <begin position="6"/>
        <end position="267"/>
    </location>
</feature>
<dbReference type="OrthoDB" id="63267at2759"/>
<dbReference type="SMART" id="SM00133">
    <property type="entry name" value="S_TK_X"/>
    <property type="match status" value="1"/>
</dbReference>
<dbReference type="InterPro" id="IPR000719">
    <property type="entry name" value="Prot_kinase_dom"/>
</dbReference>
<keyword evidence="1 8" id="KW-0723">Serine/threonine-protein kinase</keyword>
<feature type="compositionally biased region" description="Basic and acidic residues" evidence="9">
    <location>
        <begin position="301"/>
        <end position="318"/>
    </location>
</feature>
<dbReference type="Proteomes" id="UP000322899">
    <property type="component" value="Unassembled WGS sequence"/>
</dbReference>
<evidence type="ECO:0000256" key="3">
    <source>
        <dbReference type="ARBA" id="ARBA00022679"/>
    </source>
</evidence>
<evidence type="ECO:0000313" key="14">
    <source>
        <dbReference type="EMBL" id="KAA0172228.1"/>
    </source>
</evidence>
<dbReference type="InterPro" id="IPR017441">
    <property type="entry name" value="Protein_kinase_ATP_BS"/>
</dbReference>
<dbReference type="Proteomes" id="UP000325113">
    <property type="component" value="Unassembled WGS sequence"/>
</dbReference>
<evidence type="ECO:0000256" key="2">
    <source>
        <dbReference type="ARBA" id="ARBA00022553"/>
    </source>
</evidence>
<evidence type="ECO:0008006" key="19">
    <source>
        <dbReference type="Google" id="ProtNLM"/>
    </source>
</evidence>
<evidence type="ECO:0000256" key="1">
    <source>
        <dbReference type="ARBA" id="ARBA00022527"/>
    </source>
</evidence>
<dbReference type="Proteomes" id="UP000324907">
    <property type="component" value="Unassembled WGS sequence"/>
</dbReference>
<keyword evidence="4 7" id="KW-0547">Nucleotide-binding</keyword>
<comment type="caution">
    <text evidence="12">The sequence shown here is derived from an EMBL/GenBank/DDBJ whole genome shotgun (WGS) entry which is preliminary data.</text>
</comment>
<dbReference type="InterPro" id="IPR011009">
    <property type="entry name" value="Kinase-like_dom_sf"/>
</dbReference>
<evidence type="ECO:0000313" key="16">
    <source>
        <dbReference type="Proteomes" id="UP000322899"/>
    </source>
</evidence>
<evidence type="ECO:0000256" key="9">
    <source>
        <dbReference type="SAM" id="MobiDB-lite"/>
    </source>
</evidence>
<evidence type="ECO:0000313" key="15">
    <source>
        <dbReference type="EMBL" id="KAA0177029.1"/>
    </source>
</evidence>
<evidence type="ECO:0000313" key="13">
    <source>
        <dbReference type="EMBL" id="KAA0163990.1"/>
    </source>
</evidence>
<dbReference type="InterPro" id="IPR008271">
    <property type="entry name" value="Ser/Thr_kinase_AS"/>
</dbReference>
<organism evidence="12 17">
    <name type="scientific">Cafeteria roenbergensis</name>
    <name type="common">Marine flagellate</name>
    <dbReference type="NCBI Taxonomy" id="33653"/>
    <lineage>
        <taxon>Eukaryota</taxon>
        <taxon>Sar</taxon>
        <taxon>Stramenopiles</taxon>
        <taxon>Bigyra</taxon>
        <taxon>Opalozoa</taxon>
        <taxon>Bicosoecida</taxon>
        <taxon>Cafeteriaceae</taxon>
        <taxon>Cafeteria</taxon>
    </lineage>
</organism>
<accession>A0A5A8CAX7</accession>
<dbReference type="SMART" id="SM00220">
    <property type="entry name" value="S_TKc"/>
    <property type="match status" value="1"/>
</dbReference>
<evidence type="ECO:0000256" key="5">
    <source>
        <dbReference type="ARBA" id="ARBA00022777"/>
    </source>
</evidence>
<dbReference type="Gene3D" id="3.30.200.20">
    <property type="entry name" value="Phosphorylase Kinase, domain 1"/>
    <property type="match status" value="1"/>
</dbReference>
<name>A0A5A8CAX7_CAFRO</name>
<dbReference type="PROSITE" id="PS00108">
    <property type="entry name" value="PROTEIN_KINASE_ST"/>
    <property type="match status" value="1"/>
</dbReference>
<keyword evidence="2" id="KW-0597">Phosphoprotein</keyword>
<gene>
    <name evidence="15" type="ORF">FNF27_01359</name>
    <name evidence="14" type="ORF">FNF28_00231</name>
    <name evidence="12" type="ORF">FNF29_05846</name>
    <name evidence="13" type="ORF">FNF31_02539</name>
</gene>
<dbReference type="GO" id="GO:0005524">
    <property type="term" value="F:ATP binding"/>
    <property type="evidence" value="ECO:0007669"/>
    <property type="project" value="UniProtKB-UniRule"/>
</dbReference>
<sequence>MDLTHFELLKVLGKGSFGKVLLVKKLTGKDAGKLYALKTLRKDVLIKRNQLAHTKTERSVLQSTDFPFLVTLRYAWQTKDKLYLVTDYAPGGELFFWLKRDRVFSQSRVKLYAAELVLALEHLHDLDVVYRDLKPENILLDADGHIKLTDFGLSKEAVTGAGAEGGTLTFCGTPEYLAPEILENTGHGKAVDWWSLGTLLYEMCAGLPPFYDENIEAMYEKIMTADLVFPRHFLPETRSLLAGMLQRDYSKRLGFNGAGEIKSHPFFAGLDWKLVASGAAKPAFKPPPPLTDADTPNFEDEFTRETPVDSVPDPREKLSSTQADAAHFEGFTYTGEAAFARSGGSLAAGMPAAGSSGRGASFAAHG</sequence>
<reference evidence="16 17" key="1">
    <citation type="submission" date="2019-07" db="EMBL/GenBank/DDBJ databases">
        <title>Genomes of Cafeteria roenbergensis.</title>
        <authorList>
            <person name="Fischer M.G."/>
            <person name="Hackl T."/>
            <person name="Roman M."/>
        </authorList>
    </citation>
    <scope>NUCLEOTIDE SEQUENCE [LARGE SCALE GENOMIC DNA]</scope>
    <source>
        <strain evidence="12 17">BVI</strain>
        <strain evidence="13 18">Cflag</strain>
        <strain evidence="15 16">E4-10P</strain>
        <strain evidence="14">RCC970-E3</strain>
    </source>
</reference>
<dbReference type="InterPro" id="IPR045270">
    <property type="entry name" value="STKc_AGC"/>
</dbReference>
<comment type="similarity">
    <text evidence="8">Belongs to the protein kinase superfamily.</text>
</comment>
<feature type="region of interest" description="Disordered" evidence="9">
    <location>
        <begin position="283"/>
        <end position="319"/>
    </location>
</feature>
<keyword evidence="6 7" id="KW-0067">ATP-binding</keyword>
<evidence type="ECO:0000259" key="10">
    <source>
        <dbReference type="PROSITE" id="PS50011"/>
    </source>
</evidence>
<protein>
    <recommendedName>
        <fullName evidence="19">Protein kinase domain-containing protein</fullName>
    </recommendedName>
</protein>